<name>A0A918TMD2_9BACT</name>
<evidence type="ECO:0000259" key="10">
    <source>
        <dbReference type="PROSITE" id="PS50263"/>
    </source>
</evidence>
<feature type="binding site" evidence="7">
    <location>
        <position position="609"/>
    </location>
    <ligand>
        <name>deamido-NAD(+)</name>
        <dbReference type="ChEBI" id="CHEBI:58437"/>
        <note>ligand shared between two neighboring subunits</note>
    </ligand>
</feature>
<dbReference type="SUPFAM" id="SSF56317">
    <property type="entry name" value="Carbon-nitrogen hydrolase"/>
    <property type="match status" value="1"/>
</dbReference>
<dbReference type="CDD" id="cd07570">
    <property type="entry name" value="GAT_Gln-NAD-synth"/>
    <property type="match status" value="1"/>
</dbReference>
<keyword evidence="12" id="KW-1185">Reference proteome</keyword>
<dbReference type="GO" id="GO:0005737">
    <property type="term" value="C:cytoplasm"/>
    <property type="evidence" value="ECO:0007669"/>
    <property type="project" value="InterPro"/>
</dbReference>
<evidence type="ECO:0000313" key="11">
    <source>
        <dbReference type="EMBL" id="GHC48448.1"/>
    </source>
</evidence>
<proteinExistence type="inferred from homology"/>
<dbReference type="GO" id="GO:0008795">
    <property type="term" value="F:NAD+ synthase activity"/>
    <property type="evidence" value="ECO:0007669"/>
    <property type="project" value="UniProtKB-UniRule"/>
</dbReference>
<evidence type="ECO:0000256" key="4">
    <source>
        <dbReference type="ARBA" id="ARBA00022741"/>
    </source>
</evidence>
<dbReference type="PANTHER" id="PTHR23090:SF9">
    <property type="entry name" value="GLUTAMINE-DEPENDENT NAD(+) SYNTHETASE"/>
    <property type="match status" value="1"/>
</dbReference>
<dbReference type="InterPro" id="IPR014445">
    <property type="entry name" value="Gln-dep_NAD_synthase"/>
</dbReference>
<evidence type="ECO:0000256" key="3">
    <source>
        <dbReference type="ARBA" id="ARBA00022598"/>
    </source>
</evidence>
<evidence type="ECO:0000256" key="1">
    <source>
        <dbReference type="ARBA" id="ARBA00005188"/>
    </source>
</evidence>
<evidence type="ECO:0000256" key="7">
    <source>
        <dbReference type="HAMAP-Rule" id="MF_02090"/>
    </source>
</evidence>
<dbReference type="InterPro" id="IPR036526">
    <property type="entry name" value="C-N_Hydrolase_sf"/>
</dbReference>
<protein>
    <recommendedName>
        <fullName evidence="7 8">Glutamine-dependent NAD(+) synthetase</fullName>
        <ecNumber evidence="7 8">6.3.5.1</ecNumber>
    </recommendedName>
    <alternativeName>
        <fullName evidence="7 8">NAD(+) synthase [glutamine-hydrolyzing]</fullName>
    </alternativeName>
</protein>
<feature type="active site" description="Proton acceptor; for glutaminase activity" evidence="7">
    <location>
        <position position="44"/>
    </location>
</feature>
<dbReference type="Proteomes" id="UP000644507">
    <property type="component" value="Unassembled WGS sequence"/>
</dbReference>
<comment type="catalytic activity">
    <reaction evidence="7 8">
        <text>deamido-NAD(+) + L-glutamine + ATP + H2O = L-glutamate + AMP + diphosphate + NAD(+) + H(+)</text>
        <dbReference type="Rhea" id="RHEA:24384"/>
        <dbReference type="ChEBI" id="CHEBI:15377"/>
        <dbReference type="ChEBI" id="CHEBI:15378"/>
        <dbReference type="ChEBI" id="CHEBI:29985"/>
        <dbReference type="ChEBI" id="CHEBI:30616"/>
        <dbReference type="ChEBI" id="CHEBI:33019"/>
        <dbReference type="ChEBI" id="CHEBI:57540"/>
        <dbReference type="ChEBI" id="CHEBI:58359"/>
        <dbReference type="ChEBI" id="CHEBI:58437"/>
        <dbReference type="ChEBI" id="CHEBI:456215"/>
        <dbReference type="EC" id="6.3.5.1"/>
    </reaction>
</comment>
<organism evidence="11 12">
    <name type="scientific">Roseibacillus persicicus</name>
    <dbReference type="NCBI Taxonomy" id="454148"/>
    <lineage>
        <taxon>Bacteria</taxon>
        <taxon>Pseudomonadati</taxon>
        <taxon>Verrucomicrobiota</taxon>
        <taxon>Verrucomicrobiia</taxon>
        <taxon>Verrucomicrobiales</taxon>
        <taxon>Verrucomicrobiaceae</taxon>
        <taxon>Roseibacillus</taxon>
    </lineage>
</organism>
<accession>A0A918TMD2</accession>
<feature type="binding site" evidence="7">
    <location>
        <position position="190"/>
    </location>
    <ligand>
        <name>L-glutamine</name>
        <dbReference type="ChEBI" id="CHEBI:58359"/>
    </ligand>
</feature>
<dbReference type="NCBIfam" id="TIGR00552">
    <property type="entry name" value="nadE"/>
    <property type="match status" value="1"/>
</dbReference>
<evidence type="ECO:0000256" key="5">
    <source>
        <dbReference type="ARBA" id="ARBA00022840"/>
    </source>
</evidence>
<dbReference type="Pfam" id="PF02540">
    <property type="entry name" value="NAD_synthase"/>
    <property type="match status" value="1"/>
</dbReference>
<dbReference type="InterPro" id="IPR003010">
    <property type="entry name" value="C-N_Hydrolase"/>
</dbReference>
<reference evidence="11" key="1">
    <citation type="journal article" date="2014" name="Int. J. Syst. Evol. Microbiol.">
        <title>Complete genome sequence of Corynebacterium casei LMG S-19264T (=DSM 44701T), isolated from a smear-ripened cheese.</title>
        <authorList>
            <consortium name="US DOE Joint Genome Institute (JGI-PGF)"/>
            <person name="Walter F."/>
            <person name="Albersmeier A."/>
            <person name="Kalinowski J."/>
            <person name="Ruckert C."/>
        </authorList>
    </citation>
    <scope>NUCLEOTIDE SEQUENCE</scope>
    <source>
        <strain evidence="11">KCTC 12988</strain>
    </source>
</reference>
<gene>
    <name evidence="7 11" type="primary">nadE</name>
    <name evidence="11" type="ORF">GCM10007100_12910</name>
</gene>
<feature type="active site" description="For glutaminase activity" evidence="7">
    <location>
        <position position="111"/>
    </location>
</feature>
<dbReference type="HAMAP" id="MF_02090">
    <property type="entry name" value="NadE_glutamine_dep"/>
    <property type="match status" value="1"/>
</dbReference>
<keyword evidence="3 7" id="KW-0436">Ligase</keyword>
<dbReference type="InterPro" id="IPR003694">
    <property type="entry name" value="NAD_synthase"/>
</dbReference>
<dbReference type="Pfam" id="PF00795">
    <property type="entry name" value="CN_hydrolase"/>
    <property type="match status" value="1"/>
</dbReference>
<dbReference type="SUPFAM" id="SSF52402">
    <property type="entry name" value="Adenine nucleotide alpha hydrolases-like"/>
    <property type="match status" value="1"/>
</dbReference>
<comment type="caution">
    <text evidence="7">Lacks conserved residue(s) required for the propagation of feature annotation.</text>
</comment>
<dbReference type="EMBL" id="BMXI01000004">
    <property type="protein sequence ID" value="GHC48448.1"/>
    <property type="molecule type" value="Genomic_DNA"/>
</dbReference>
<dbReference type="InterPro" id="IPR014729">
    <property type="entry name" value="Rossmann-like_a/b/a_fold"/>
</dbReference>
<dbReference type="Gene3D" id="3.60.110.10">
    <property type="entry name" value="Carbon-nitrogen hydrolase"/>
    <property type="match status" value="1"/>
</dbReference>
<dbReference type="InterPro" id="IPR022310">
    <property type="entry name" value="NAD/GMP_synthase"/>
</dbReference>
<dbReference type="Gene3D" id="3.40.50.620">
    <property type="entry name" value="HUPs"/>
    <property type="match status" value="1"/>
</dbReference>
<feature type="binding site" evidence="7">
    <location>
        <position position="451"/>
    </location>
    <ligand>
        <name>deamido-NAD(+)</name>
        <dbReference type="ChEBI" id="CHEBI:58437"/>
        <note>ligand shared between two neighboring subunits</note>
    </ligand>
</feature>
<feature type="domain" description="CN hydrolase" evidence="10">
    <location>
        <begin position="4"/>
        <end position="263"/>
    </location>
</feature>
<dbReference type="RefSeq" id="WP_189568518.1">
    <property type="nucleotide sequence ID" value="NZ_BMXI01000004.1"/>
</dbReference>
<feature type="binding site" evidence="7">
    <location>
        <position position="480"/>
    </location>
    <ligand>
        <name>deamido-NAD(+)</name>
        <dbReference type="ChEBI" id="CHEBI:58437"/>
        <note>ligand shared between two neighboring subunits</note>
    </ligand>
</feature>
<dbReference type="PIRSF" id="PIRSF006630">
    <property type="entry name" value="NADS_GAT"/>
    <property type="match status" value="1"/>
</dbReference>
<sequence length="646" mass="72235">MRTLHLAAASLNQTPLDWDGNEERIRVAIADAKKQHATLICLPELAITGYGCEDQFLAPDTADRALASLRNLIPLSDGIAFAVGLPLRYQNRLFNVVALVANGELVGFYAKQNLAGDGLHYEPRWFSPWPEGMQETVTLEGREVPLGDFVFQLDDVRIAFEICEDAWVPDRPGRDASSLGADLIINPSASHFAFGKQEIRRGFVCEGSRAFGVAYLYANLLGNEAGKIIYDGGNLIANNGTLIAEGTRFSFQDHALTCATVDLELNRLAQARSAGRPFLLESDEIFSHPFRLPESPHLPTPINLPDHLSKEEEFTRSVTLGLFDYLRKSYSRGYVISLSGGADSAACAVLVAQAIQLARTELGEASFRERLCHLGDQDEAFSRPALLACIYQSSENSGDTTLNAAQSLAKVLGCTFDHWNIAPMVEEYEDMIERHLERPLSWEQDDIARQNIQARVRAPGIWMLANLRNALLITTSNRSEAAVGYATMDGDTCGGLAPIAGIDKAFLRHWLRWMETTGTTEIPPLPVLSAVNKQQPTAELRPDEAEQTDEGDLMPYPLLDQIEKWAIRDKRSPRDILALTLARFPNYQEKQVRVWVKRFFQLWSRNQWKRERYAPGFHLDDDNLDPKTWCRFPILSGGFQKELSEL</sequence>
<dbReference type="AlphaFoldDB" id="A0A918TMD2"/>
<evidence type="ECO:0000256" key="9">
    <source>
        <dbReference type="RuleBase" id="RU003811"/>
    </source>
</evidence>
<evidence type="ECO:0000256" key="8">
    <source>
        <dbReference type="PIRNR" id="PIRNR006630"/>
    </source>
</evidence>
<dbReference type="GO" id="GO:0005524">
    <property type="term" value="F:ATP binding"/>
    <property type="evidence" value="ECO:0007669"/>
    <property type="project" value="UniProtKB-UniRule"/>
</dbReference>
<dbReference type="EC" id="6.3.5.1" evidence="7 8"/>
<evidence type="ECO:0000313" key="12">
    <source>
        <dbReference type="Proteomes" id="UP000644507"/>
    </source>
</evidence>
<dbReference type="GO" id="GO:0004359">
    <property type="term" value="F:glutaminase activity"/>
    <property type="evidence" value="ECO:0007669"/>
    <property type="project" value="InterPro"/>
</dbReference>
<dbReference type="GO" id="GO:0009435">
    <property type="term" value="P:NAD+ biosynthetic process"/>
    <property type="evidence" value="ECO:0007669"/>
    <property type="project" value="UniProtKB-UniRule"/>
</dbReference>
<keyword evidence="6 7" id="KW-0520">NAD</keyword>
<dbReference type="GO" id="GO:0003952">
    <property type="term" value="F:NAD+ synthase (glutamine-hydrolyzing) activity"/>
    <property type="evidence" value="ECO:0007669"/>
    <property type="project" value="UniProtKB-UniRule"/>
</dbReference>
<dbReference type="CDD" id="cd00553">
    <property type="entry name" value="NAD_synthase"/>
    <property type="match status" value="1"/>
</dbReference>
<comment type="function">
    <text evidence="7">Catalyzes the ATP-dependent amidation of deamido-NAD to form NAD. Uses L-glutamine as a nitrogen source.</text>
</comment>
<reference evidence="11" key="2">
    <citation type="submission" date="2020-09" db="EMBL/GenBank/DDBJ databases">
        <authorList>
            <person name="Sun Q."/>
            <person name="Kim S."/>
        </authorList>
    </citation>
    <scope>NUCLEOTIDE SEQUENCE</scope>
    <source>
        <strain evidence="11">KCTC 12988</strain>
    </source>
</reference>
<comment type="pathway">
    <text evidence="1 7 8">Cofactor biosynthesis; NAD(+) biosynthesis; NAD(+) from deamido-NAD(+) (L-Gln route): step 1/1.</text>
</comment>
<feature type="active site" description="Nucleophile; for glutaminase activity" evidence="7">
    <location>
        <position position="163"/>
    </location>
</feature>
<feature type="binding site" evidence="7">
    <location>
        <position position="475"/>
    </location>
    <ligand>
        <name>ATP</name>
        <dbReference type="ChEBI" id="CHEBI:30616"/>
    </ligand>
</feature>
<dbReference type="PANTHER" id="PTHR23090">
    <property type="entry name" value="NH 3 /GLUTAMINE-DEPENDENT NAD + SYNTHETASE"/>
    <property type="match status" value="1"/>
</dbReference>
<comment type="similarity">
    <text evidence="2 7 8">In the C-terminal section; belongs to the NAD synthetase family.</text>
</comment>
<keyword evidence="5 7" id="KW-0067">ATP-binding</keyword>
<feature type="binding site" evidence="7">
    <location>
        <position position="196"/>
    </location>
    <ligand>
        <name>L-glutamine</name>
        <dbReference type="ChEBI" id="CHEBI:58359"/>
    </ligand>
</feature>
<evidence type="ECO:0000256" key="2">
    <source>
        <dbReference type="ARBA" id="ARBA00007145"/>
    </source>
</evidence>
<evidence type="ECO:0000256" key="6">
    <source>
        <dbReference type="ARBA" id="ARBA00023027"/>
    </source>
</evidence>
<dbReference type="PROSITE" id="PS50263">
    <property type="entry name" value="CN_HYDROLASE"/>
    <property type="match status" value="1"/>
</dbReference>
<keyword evidence="4 7" id="KW-0547">Nucleotide-binding</keyword>
<comment type="similarity">
    <text evidence="9">Belongs to the NAD synthetase family.</text>
</comment>
<comment type="caution">
    <text evidence="11">The sequence shown here is derived from an EMBL/GenBank/DDBJ whole genome shotgun (WGS) entry which is preliminary data.</text>
</comment>